<evidence type="ECO:0000313" key="10">
    <source>
        <dbReference type="Proteomes" id="UP001164718"/>
    </source>
</evidence>
<reference evidence="9" key="1">
    <citation type="submission" date="2022-09" db="EMBL/GenBank/DDBJ databases">
        <title>Complete Genomes of Fervidibacillus albus and Fervidibacillus halotolerans isolated from tidal flat sediments.</title>
        <authorList>
            <person name="Kwon K.K."/>
            <person name="Yang S.-H."/>
            <person name="Park M.J."/>
            <person name="Oh H.-M."/>
        </authorList>
    </citation>
    <scope>NUCLEOTIDE SEQUENCE</scope>
    <source>
        <strain evidence="9">MEBiC13591</strain>
    </source>
</reference>
<dbReference type="PANTHER" id="PTHR34975:SF2">
    <property type="entry name" value="SPORE GERMINATION PROTEIN A2"/>
    <property type="match status" value="1"/>
</dbReference>
<keyword evidence="5 8" id="KW-0812">Transmembrane</keyword>
<feature type="transmembrane region" description="Helical" evidence="8">
    <location>
        <begin position="335"/>
        <end position="354"/>
    </location>
</feature>
<comment type="similarity">
    <text evidence="2">Belongs to the amino acid-polyamine-organocation (APC) superfamily. Spore germination protein (SGP) (TC 2.A.3.9) family.</text>
</comment>
<evidence type="ECO:0000256" key="1">
    <source>
        <dbReference type="ARBA" id="ARBA00004141"/>
    </source>
</evidence>
<evidence type="ECO:0000256" key="2">
    <source>
        <dbReference type="ARBA" id="ARBA00007998"/>
    </source>
</evidence>
<dbReference type="PANTHER" id="PTHR34975">
    <property type="entry name" value="SPORE GERMINATION PROTEIN A2"/>
    <property type="match status" value="1"/>
</dbReference>
<feature type="transmembrane region" description="Helical" evidence="8">
    <location>
        <begin position="302"/>
        <end position="329"/>
    </location>
</feature>
<keyword evidence="7 8" id="KW-0472">Membrane</keyword>
<keyword evidence="6 8" id="KW-1133">Transmembrane helix</keyword>
<evidence type="ECO:0000256" key="7">
    <source>
        <dbReference type="ARBA" id="ARBA00023136"/>
    </source>
</evidence>
<accession>A0A9E8LT11</accession>
<dbReference type="AlphaFoldDB" id="A0A9E8LT11"/>
<feature type="transmembrane region" description="Helical" evidence="8">
    <location>
        <begin position="181"/>
        <end position="203"/>
    </location>
</feature>
<evidence type="ECO:0000256" key="3">
    <source>
        <dbReference type="ARBA" id="ARBA00022448"/>
    </source>
</evidence>
<comment type="subcellular location">
    <subcellularLocation>
        <location evidence="1">Membrane</location>
        <topology evidence="1">Multi-pass membrane protein</topology>
    </subcellularLocation>
</comment>
<sequence>MNTKLTERQLRILVTLFIVGNSILFAPMILASEAKQDAWIASLIGIAIGCLIGLIYLYLYQMYPNHSLVEILEEVFGKWVGKIIGFSFFLFSFLLASIVLRNLGEFIVTEILPETPIQFVLYLILLVVIMGGRYGIHVIGRSAEILFIFFFFLYILFVLFLTPQFHLENIQPMFEEGIKPIFRASLVYIGFPFLESVVFLMIFQDVQNVQKIGRSFLMGIIIGGLMISFITFLSILVFSADFTARNIYASYILGKKISIGNFIERIEAVMAIIWMITIFLKLSILYYVSVKSFKQIFQFNQYRFLIFPFGIIMIVVALIVYPNIAYIYLFTLRIWFFYVASFGLLLPLILIIGIKLKKARWKKGHSNKGYSNNKTE</sequence>
<dbReference type="RefSeq" id="WP_275416853.1">
    <property type="nucleotide sequence ID" value="NZ_CP106878.1"/>
</dbReference>
<dbReference type="Proteomes" id="UP001164718">
    <property type="component" value="Chromosome"/>
</dbReference>
<feature type="transmembrane region" description="Helical" evidence="8">
    <location>
        <begin position="38"/>
        <end position="59"/>
    </location>
</feature>
<feature type="transmembrane region" description="Helical" evidence="8">
    <location>
        <begin position="143"/>
        <end position="161"/>
    </location>
</feature>
<evidence type="ECO:0000256" key="6">
    <source>
        <dbReference type="ARBA" id="ARBA00022989"/>
    </source>
</evidence>
<gene>
    <name evidence="9" type="ORF">OE104_10765</name>
</gene>
<evidence type="ECO:0000256" key="4">
    <source>
        <dbReference type="ARBA" id="ARBA00022544"/>
    </source>
</evidence>
<dbReference type="GO" id="GO:0009847">
    <property type="term" value="P:spore germination"/>
    <property type="evidence" value="ECO:0007669"/>
    <property type="project" value="InterPro"/>
</dbReference>
<dbReference type="Gene3D" id="1.20.1740.10">
    <property type="entry name" value="Amino acid/polyamine transporter I"/>
    <property type="match status" value="1"/>
</dbReference>
<evidence type="ECO:0000313" key="9">
    <source>
        <dbReference type="EMBL" id="WAA09068.1"/>
    </source>
</evidence>
<feature type="transmembrane region" description="Helical" evidence="8">
    <location>
        <begin position="119"/>
        <end position="136"/>
    </location>
</feature>
<evidence type="ECO:0000256" key="8">
    <source>
        <dbReference type="SAM" id="Phobius"/>
    </source>
</evidence>
<organism evidence="9 10">
    <name type="scientific">Fervidibacillus albus</name>
    <dbReference type="NCBI Taxonomy" id="2980026"/>
    <lineage>
        <taxon>Bacteria</taxon>
        <taxon>Bacillati</taxon>
        <taxon>Bacillota</taxon>
        <taxon>Bacilli</taxon>
        <taxon>Bacillales</taxon>
        <taxon>Bacillaceae</taxon>
        <taxon>Fervidibacillus</taxon>
    </lineage>
</organism>
<dbReference type="InterPro" id="IPR004761">
    <property type="entry name" value="Spore_GerAB"/>
</dbReference>
<dbReference type="EMBL" id="CP106878">
    <property type="protein sequence ID" value="WAA09068.1"/>
    <property type="molecule type" value="Genomic_DNA"/>
</dbReference>
<evidence type="ECO:0000256" key="5">
    <source>
        <dbReference type="ARBA" id="ARBA00022692"/>
    </source>
</evidence>
<dbReference type="NCBIfam" id="TIGR00912">
    <property type="entry name" value="2A0309"/>
    <property type="match status" value="1"/>
</dbReference>
<dbReference type="GO" id="GO:0016020">
    <property type="term" value="C:membrane"/>
    <property type="evidence" value="ECO:0007669"/>
    <property type="project" value="UniProtKB-SubCell"/>
</dbReference>
<keyword evidence="3" id="KW-0813">Transport</keyword>
<protein>
    <submittedName>
        <fullName evidence="9">Spore germination protein</fullName>
    </submittedName>
</protein>
<proteinExistence type="inferred from homology"/>
<feature type="transmembrane region" description="Helical" evidence="8">
    <location>
        <begin position="79"/>
        <end position="99"/>
    </location>
</feature>
<feature type="transmembrane region" description="Helical" evidence="8">
    <location>
        <begin position="268"/>
        <end position="290"/>
    </location>
</feature>
<feature type="transmembrane region" description="Helical" evidence="8">
    <location>
        <begin position="215"/>
        <end position="238"/>
    </location>
</feature>
<keyword evidence="4" id="KW-0309">Germination</keyword>
<dbReference type="Pfam" id="PF03845">
    <property type="entry name" value="Spore_permease"/>
    <property type="match status" value="1"/>
</dbReference>
<dbReference type="KEGG" id="faf:OE104_10765"/>
<name>A0A9E8LT11_9BACI</name>
<feature type="transmembrane region" description="Helical" evidence="8">
    <location>
        <begin position="12"/>
        <end position="32"/>
    </location>
</feature>
<keyword evidence="10" id="KW-1185">Reference proteome</keyword>